<dbReference type="GO" id="GO:0016866">
    <property type="term" value="F:intramolecular transferase activity"/>
    <property type="evidence" value="ECO:0007669"/>
    <property type="project" value="InterPro"/>
</dbReference>
<comment type="pathway">
    <text evidence="1">Secondary metabolite biosynthesis; hopanoid biosynthesis.</text>
</comment>
<evidence type="ECO:0000256" key="1">
    <source>
        <dbReference type="ARBA" id="ARBA00004999"/>
    </source>
</evidence>
<dbReference type="SUPFAM" id="SSF48239">
    <property type="entry name" value="Terpenoid cyclases/Protein prenyltransferases"/>
    <property type="match status" value="2"/>
</dbReference>
<dbReference type="GO" id="GO:0016104">
    <property type="term" value="P:triterpenoid biosynthetic process"/>
    <property type="evidence" value="ECO:0007669"/>
    <property type="project" value="InterPro"/>
</dbReference>
<dbReference type="Gene3D" id="1.50.10.20">
    <property type="match status" value="3"/>
</dbReference>
<dbReference type="EMBL" id="BKZV01000003">
    <property type="protein sequence ID" value="GER83779.1"/>
    <property type="molecule type" value="Genomic_DNA"/>
</dbReference>
<evidence type="ECO:0000256" key="3">
    <source>
        <dbReference type="ARBA" id="ARBA00022737"/>
    </source>
</evidence>
<keyword evidence="6" id="KW-1185">Reference proteome</keyword>
<sequence length="537" mass="58726">MVTTSPLAHELACSLQEALFHSLTPTGWHRASSCPYATAWALLAAEITQEAQTSDLRARCQRYLLEQQQPDGSWGRELHEQLIITPHAYVALQLAYRHSAGEIRRALRQALLSARSFLRTVAAALYPRLPTEVLRCFRPLCWLAEHRGERHWVEPLPELLPLPRLVQLPGPGQMCWQLAGLADLLPQLWQAGGAGELEAVEARQLINGSWWSVTDLTAMALLTLELGAGKPLARQQGWSYLQEAQNSDGGLPQFYDSELFVTAYVGFAYAALVRPLEARFPEELRRLEPWLRTCQQVEGLWSFTPAFPGGDLDDTAWAVIWLLEGGGALPDDPAVKRALTALLKHQLPDGSFPSWAGLAGDPDVTAHVLHALSCAGYEGVAVQRALHYLLSSQQPDGAWRATWHRSPLYGTAQVLHALTRRPRDPAVDAALQRGAAYLLKQLQEQAAGGTGHLEGMGLSLWGLAALAGGPDDLLPCSRTQFDQAILQGLSALHHLVRASSPQIPESPALWIAQFSYTAQPLQLAAAAALTAALARPR</sequence>
<dbReference type="InterPro" id="IPR032696">
    <property type="entry name" value="SQ_cyclase_C"/>
</dbReference>
<dbReference type="InterPro" id="IPR018333">
    <property type="entry name" value="Squalene_cyclase"/>
</dbReference>
<gene>
    <name evidence="5" type="ORF">KTAU_24160</name>
</gene>
<comment type="similarity">
    <text evidence="2">Belongs to the terpene cyclase/mutase family.</text>
</comment>
<keyword evidence="3" id="KW-0677">Repeat</keyword>
<dbReference type="UniPathway" id="UPA00337"/>
<dbReference type="Proteomes" id="UP000334820">
    <property type="component" value="Unassembled WGS sequence"/>
</dbReference>
<proteinExistence type="inferred from homology"/>
<dbReference type="RefSeq" id="WP_151728505.1">
    <property type="nucleotide sequence ID" value="NZ_BKZV01000003.1"/>
</dbReference>
<dbReference type="GO" id="GO:0005811">
    <property type="term" value="C:lipid droplet"/>
    <property type="evidence" value="ECO:0007669"/>
    <property type="project" value="InterPro"/>
</dbReference>
<accession>A0A5J4KAL7</accession>
<organism evidence="5 6">
    <name type="scientific">Thermogemmatispora aurantia</name>
    <dbReference type="NCBI Taxonomy" id="2045279"/>
    <lineage>
        <taxon>Bacteria</taxon>
        <taxon>Bacillati</taxon>
        <taxon>Chloroflexota</taxon>
        <taxon>Ktedonobacteria</taxon>
        <taxon>Thermogemmatisporales</taxon>
        <taxon>Thermogemmatisporaceae</taxon>
        <taxon>Thermogemmatispora</taxon>
    </lineage>
</organism>
<protein>
    <recommendedName>
        <fullName evidence="4">Squalene cyclase C-terminal domain-containing protein</fullName>
    </recommendedName>
</protein>
<dbReference type="AlphaFoldDB" id="A0A5J4KAL7"/>
<evidence type="ECO:0000259" key="4">
    <source>
        <dbReference type="Pfam" id="PF13243"/>
    </source>
</evidence>
<reference evidence="5 6" key="1">
    <citation type="journal article" date="2019" name="Int. J. Syst. Evol. Microbiol.">
        <title>Thermogemmatispora aurantia sp. nov. and Thermogemmatispora argillosa sp. nov., within the class Ktedonobacteria, and emended description of the genus Thermogemmatispora.</title>
        <authorList>
            <person name="Zheng Y."/>
            <person name="Wang C.M."/>
            <person name="Sakai Y."/>
            <person name="Abe K."/>
            <person name="Yokota A."/>
            <person name="Yabe S."/>
        </authorList>
    </citation>
    <scope>NUCLEOTIDE SEQUENCE [LARGE SCALE GENOMIC DNA]</scope>
    <source>
        <strain evidence="5 6">A1-2</strain>
    </source>
</reference>
<dbReference type="CDD" id="cd00688">
    <property type="entry name" value="ISOPREN_C2_like"/>
    <property type="match status" value="1"/>
</dbReference>
<dbReference type="PANTHER" id="PTHR11764:SF20">
    <property type="entry name" value="LANOSTEROL SYNTHASE"/>
    <property type="match status" value="1"/>
</dbReference>
<evidence type="ECO:0000256" key="2">
    <source>
        <dbReference type="ARBA" id="ARBA00009755"/>
    </source>
</evidence>
<name>A0A5J4KAL7_9CHLR</name>
<dbReference type="PANTHER" id="PTHR11764">
    <property type="entry name" value="TERPENE CYCLASE/MUTASE FAMILY MEMBER"/>
    <property type="match status" value="1"/>
</dbReference>
<evidence type="ECO:0000313" key="6">
    <source>
        <dbReference type="Proteomes" id="UP000334820"/>
    </source>
</evidence>
<dbReference type="Pfam" id="PF13243">
    <property type="entry name" value="SQHop_cyclase_C"/>
    <property type="match status" value="1"/>
</dbReference>
<feature type="domain" description="Squalene cyclase C-terminal" evidence="4">
    <location>
        <begin position="363"/>
        <end position="451"/>
    </location>
</feature>
<comment type="caution">
    <text evidence="5">The sequence shown here is derived from an EMBL/GenBank/DDBJ whole genome shotgun (WGS) entry which is preliminary data.</text>
</comment>
<dbReference type="InterPro" id="IPR008930">
    <property type="entry name" value="Terpenoid_cyclase/PrenylTrfase"/>
</dbReference>
<evidence type="ECO:0000313" key="5">
    <source>
        <dbReference type="EMBL" id="GER83779.1"/>
    </source>
</evidence>